<dbReference type="PROSITE" id="PS01162">
    <property type="entry name" value="QOR_ZETA_CRYSTAL"/>
    <property type="match status" value="1"/>
</dbReference>
<gene>
    <name evidence="4" type="ORF">RM425_11580</name>
</gene>
<dbReference type="InterPro" id="IPR036291">
    <property type="entry name" value="NAD(P)-bd_dom_sf"/>
</dbReference>
<keyword evidence="2" id="KW-0560">Oxidoreductase</keyword>
<evidence type="ECO:0000313" key="5">
    <source>
        <dbReference type="Proteomes" id="UP001183222"/>
    </source>
</evidence>
<organism evidence="4 5">
    <name type="scientific">Blastococcus goldschmidtiae</name>
    <dbReference type="NCBI Taxonomy" id="3075546"/>
    <lineage>
        <taxon>Bacteria</taxon>
        <taxon>Bacillati</taxon>
        <taxon>Actinomycetota</taxon>
        <taxon>Actinomycetes</taxon>
        <taxon>Geodermatophilales</taxon>
        <taxon>Geodermatophilaceae</taxon>
        <taxon>Blastococcus</taxon>
    </lineage>
</organism>
<keyword evidence="5" id="KW-1185">Reference proteome</keyword>
<evidence type="ECO:0000313" key="4">
    <source>
        <dbReference type="EMBL" id="MDT0276540.1"/>
    </source>
</evidence>
<dbReference type="EMBL" id="JAVREI010000007">
    <property type="protein sequence ID" value="MDT0276540.1"/>
    <property type="molecule type" value="Genomic_DNA"/>
</dbReference>
<dbReference type="Pfam" id="PF08240">
    <property type="entry name" value="ADH_N"/>
    <property type="match status" value="1"/>
</dbReference>
<dbReference type="Gene3D" id="3.40.50.720">
    <property type="entry name" value="NAD(P)-binding Rossmann-like Domain"/>
    <property type="match status" value="1"/>
</dbReference>
<dbReference type="PANTHER" id="PTHR48106">
    <property type="entry name" value="QUINONE OXIDOREDUCTASE PIG3-RELATED"/>
    <property type="match status" value="1"/>
</dbReference>
<sequence length="328" mass="33895">MKAAVYHRNGPPDVLQYEDVPDPVVAPGGVVIQVEAVSIEGGDTLNRLAGPLFSDPHIVGYQAAGTIVAVGDDVTDRAVGDRVVATNSHGSHAELWAVSARTTWKIPEGADATAVACVPIPFGTAHDCLFEFGRLKEGETVLIQAGAGGVGVAAIQLAKRAGATVIATASSLARLEPLAELGLDHAVDYSTSGWVEEVRSLGGGRGVDLVVDSVGGSTLQQSVACLGRRGRAITVGNAGRDMTPFNAGVLGRQNQSLTGVYLGGEITTPRVQTMVQDLVDDVAAGRLTVLVDRTFPLAEAAAAHEYIESRRAIGRVVLTPTAVPPDLA</sequence>
<dbReference type="SMART" id="SM00829">
    <property type="entry name" value="PKS_ER"/>
    <property type="match status" value="1"/>
</dbReference>
<dbReference type="Gene3D" id="3.90.180.10">
    <property type="entry name" value="Medium-chain alcohol dehydrogenases, catalytic domain"/>
    <property type="match status" value="1"/>
</dbReference>
<dbReference type="SUPFAM" id="SSF51735">
    <property type="entry name" value="NAD(P)-binding Rossmann-fold domains"/>
    <property type="match status" value="1"/>
</dbReference>
<evidence type="ECO:0000259" key="3">
    <source>
        <dbReference type="SMART" id="SM00829"/>
    </source>
</evidence>
<accession>A0ABU2K8M2</accession>
<dbReference type="PANTHER" id="PTHR48106:SF13">
    <property type="entry name" value="QUINONE OXIDOREDUCTASE-RELATED"/>
    <property type="match status" value="1"/>
</dbReference>
<feature type="domain" description="Enoyl reductase (ER)" evidence="3">
    <location>
        <begin position="10"/>
        <end position="318"/>
    </location>
</feature>
<evidence type="ECO:0000256" key="2">
    <source>
        <dbReference type="ARBA" id="ARBA00023002"/>
    </source>
</evidence>
<evidence type="ECO:0000256" key="1">
    <source>
        <dbReference type="ARBA" id="ARBA00022857"/>
    </source>
</evidence>
<dbReference type="InterPro" id="IPR013149">
    <property type="entry name" value="ADH-like_C"/>
</dbReference>
<dbReference type="SUPFAM" id="SSF50129">
    <property type="entry name" value="GroES-like"/>
    <property type="match status" value="1"/>
</dbReference>
<dbReference type="Proteomes" id="UP001183222">
    <property type="component" value="Unassembled WGS sequence"/>
</dbReference>
<dbReference type="InterPro" id="IPR011032">
    <property type="entry name" value="GroES-like_sf"/>
</dbReference>
<dbReference type="InterPro" id="IPR020843">
    <property type="entry name" value="ER"/>
</dbReference>
<dbReference type="InterPro" id="IPR002364">
    <property type="entry name" value="Quin_OxRdtase/zeta-crystal_CS"/>
</dbReference>
<name>A0ABU2K8M2_9ACTN</name>
<protein>
    <submittedName>
        <fullName evidence="4">Zinc-binding alcohol dehydrogenase family protein</fullName>
    </submittedName>
</protein>
<dbReference type="InterPro" id="IPR013154">
    <property type="entry name" value="ADH-like_N"/>
</dbReference>
<comment type="caution">
    <text evidence="4">The sequence shown here is derived from an EMBL/GenBank/DDBJ whole genome shotgun (WGS) entry which is preliminary data.</text>
</comment>
<keyword evidence="1" id="KW-0521">NADP</keyword>
<dbReference type="RefSeq" id="WP_311345357.1">
    <property type="nucleotide sequence ID" value="NZ_JAVREI010000007.1"/>
</dbReference>
<dbReference type="Pfam" id="PF00107">
    <property type="entry name" value="ADH_zinc_N"/>
    <property type="match status" value="1"/>
</dbReference>
<reference evidence="5" key="1">
    <citation type="submission" date="2023-07" db="EMBL/GenBank/DDBJ databases">
        <title>30 novel species of actinomycetes from the DSMZ collection.</title>
        <authorList>
            <person name="Nouioui I."/>
        </authorList>
    </citation>
    <scope>NUCLEOTIDE SEQUENCE [LARGE SCALE GENOMIC DNA]</scope>
    <source>
        <strain evidence="5">DSM 46792</strain>
    </source>
</reference>
<proteinExistence type="predicted"/>